<keyword evidence="2" id="KW-1185">Reference proteome</keyword>
<reference evidence="1 2" key="1">
    <citation type="submission" date="2024-04" db="EMBL/GenBank/DDBJ databases">
        <authorList>
            <consortium name="Genoscope - CEA"/>
            <person name="William W."/>
        </authorList>
    </citation>
    <scope>NUCLEOTIDE SEQUENCE [LARGE SCALE GENOMIC DNA]</scope>
</reference>
<accession>A0AAV2GXJ5</accession>
<name>A0AAV2GXJ5_LYMST</name>
<protein>
    <submittedName>
        <fullName evidence="1">Uncharacterized protein</fullName>
    </submittedName>
</protein>
<dbReference type="Proteomes" id="UP001497497">
    <property type="component" value="Unassembled WGS sequence"/>
</dbReference>
<evidence type="ECO:0000313" key="1">
    <source>
        <dbReference type="EMBL" id="CAL1525865.1"/>
    </source>
</evidence>
<comment type="caution">
    <text evidence="1">The sequence shown here is derived from an EMBL/GenBank/DDBJ whole genome shotgun (WGS) entry which is preliminary data.</text>
</comment>
<dbReference type="EMBL" id="CAXITT010000001">
    <property type="protein sequence ID" value="CAL1525865.1"/>
    <property type="molecule type" value="Genomic_DNA"/>
</dbReference>
<organism evidence="1 2">
    <name type="scientific">Lymnaea stagnalis</name>
    <name type="common">Great pond snail</name>
    <name type="synonym">Helix stagnalis</name>
    <dbReference type="NCBI Taxonomy" id="6523"/>
    <lineage>
        <taxon>Eukaryota</taxon>
        <taxon>Metazoa</taxon>
        <taxon>Spiralia</taxon>
        <taxon>Lophotrochozoa</taxon>
        <taxon>Mollusca</taxon>
        <taxon>Gastropoda</taxon>
        <taxon>Heterobranchia</taxon>
        <taxon>Euthyneura</taxon>
        <taxon>Panpulmonata</taxon>
        <taxon>Hygrophila</taxon>
        <taxon>Lymnaeoidea</taxon>
        <taxon>Lymnaeidae</taxon>
        <taxon>Lymnaea</taxon>
    </lineage>
</organism>
<gene>
    <name evidence="1" type="ORF">GSLYS_00000042001</name>
</gene>
<dbReference type="AlphaFoldDB" id="A0AAV2GXJ5"/>
<evidence type="ECO:0000313" key="2">
    <source>
        <dbReference type="Proteomes" id="UP001497497"/>
    </source>
</evidence>
<proteinExistence type="predicted"/>
<sequence>MVHFLPKYFIKNMGYSCNLLLLILATMMNPTLQCRGILSSRLSDDVDSSCERISDFATCLAAKHAAMDSPFGADMPKLIAEALSNITKSACGFECAIRTDAGEQEHATPYLLALGPALKICAFNHILQVNINPGKACDNLPDLVVCFLVKSRIRTSREAIELGTHIMAHVIQAKFGVTCDRSFSTRRIQKKCPKRPKRY</sequence>